<dbReference type="InterPro" id="IPR021295">
    <property type="entry name" value="DUF2867"/>
</dbReference>
<organism evidence="1 2">
    <name type="scientific">Microcella alkalica</name>
    <dbReference type="NCBI Taxonomy" id="355930"/>
    <lineage>
        <taxon>Bacteria</taxon>
        <taxon>Bacillati</taxon>
        <taxon>Actinomycetota</taxon>
        <taxon>Actinomycetes</taxon>
        <taxon>Micrococcales</taxon>
        <taxon>Microbacteriaceae</taxon>
        <taxon>Microcella</taxon>
    </lineage>
</organism>
<proteinExistence type="predicted"/>
<protein>
    <recommendedName>
        <fullName evidence="3">DUF2867 domain-containing protein</fullName>
    </recommendedName>
</protein>
<evidence type="ECO:0008006" key="3">
    <source>
        <dbReference type="Google" id="ProtNLM"/>
    </source>
</evidence>
<evidence type="ECO:0000313" key="2">
    <source>
        <dbReference type="Proteomes" id="UP000585905"/>
    </source>
</evidence>
<name>A0A839EIB3_9MICO</name>
<gene>
    <name evidence="1" type="ORF">FHX53_002642</name>
</gene>
<evidence type="ECO:0000313" key="1">
    <source>
        <dbReference type="EMBL" id="MBA8849025.1"/>
    </source>
</evidence>
<accession>A0A839EIB3</accession>
<dbReference type="AlphaFoldDB" id="A0A839EIB3"/>
<reference evidence="1 2" key="1">
    <citation type="submission" date="2020-07" db="EMBL/GenBank/DDBJ databases">
        <title>Sequencing the genomes of 1000 actinobacteria strains.</title>
        <authorList>
            <person name="Klenk H.-P."/>
        </authorList>
    </citation>
    <scope>NUCLEOTIDE SEQUENCE [LARGE SCALE GENOMIC DNA]</scope>
    <source>
        <strain evidence="1 2">DSM 19663</strain>
    </source>
</reference>
<keyword evidence="2" id="KW-1185">Reference proteome</keyword>
<sequence>MPGDEALLSIEDRHLGFRVGVGVDARARLVRVVTAVRLKGWRGRVYFAPVRLAHPLVVDAMLARACRRLAAE</sequence>
<dbReference type="EMBL" id="JACGWX010000011">
    <property type="protein sequence ID" value="MBA8849025.1"/>
    <property type="molecule type" value="Genomic_DNA"/>
</dbReference>
<dbReference type="RefSeq" id="WP_343051030.1">
    <property type="nucleotide sequence ID" value="NZ_JACGWX010000011.1"/>
</dbReference>
<comment type="caution">
    <text evidence="1">The sequence shown here is derived from an EMBL/GenBank/DDBJ whole genome shotgun (WGS) entry which is preliminary data.</text>
</comment>
<dbReference type="Proteomes" id="UP000585905">
    <property type="component" value="Unassembled WGS sequence"/>
</dbReference>
<dbReference type="Pfam" id="PF11066">
    <property type="entry name" value="DUF2867"/>
    <property type="match status" value="1"/>
</dbReference>